<dbReference type="RefSeq" id="WP_066517077.1">
    <property type="nucleotide sequence ID" value="NZ_AP017655.1"/>
</dbReference>
<evidence type="ECO:0008006" key="4">
    <source>
        <dbReference type="Google" id="ProtNLM"/>
    </source>
</evidence>
<proteinExistence type="predicted"/>
<sequence length="162" mass="16928">MRSLISLFLLLSACSDRSSVLEELPNSSVAGAPRETAPETKLESRLTRPVIIGEDGPRLDACGGLGQVIRAGAKGLAVRAAPFDEAQEIGRMAEGGRAFLCTRSIDQKWLGVVIPPEASGTTGDASEAVDCGVSSPVDRKQPYDGPCQSGWVSSAFIRLIGG</sequence>
<dbReference type="AlphaFoldDB" id="A0A1E1F452"/>
<protein>
    <recommendedName>
        <fullName evidence="4">Integron</fullName>
    </recommendedName>
</protein>
<dbReference type="Proteomes" id="UP000218272">
    <property type="component" value="Chromosome SCLO_1"/>
</dbReference>
<keyword evidence="3" id="KW-1185">Reference proteome</keyword>
<accession>A0A1E1F452</accession>
<evidence type="ECO:0000256" key="1">
    <source>
        <dbReference type="SAM" id="MobiDB-lite"/>
    </source>
</evidence>
<dbReference type="EMBL" id="AP017655">
    <property type="protein sequence ID" value="BAV65277.1"/>
    <property type="molecule type" value="Genomic_DNA"/>
</dbReference>
<evidence type="ECO:0000313" key="3">
    <source>
        <dbReference type="Proteomes" id="UP000218272"/>
    </source>
</evidence>
<gene>
    <name evidence="2" type="ORF">SCLO_1022370</name>
</gene>
<dbReference type="KEGG" id="sclo:SCLO_1022370"/>
<feature type="region of interest" description="Disordered" evidence="1">
    <location>
        <begin position="25"/>
        <end position="44"/>
    </location>
</feature>
<evidence type="ECO:0000313" key="2">
    <source>
        <dbReference type="EMBL" id="BAV65277.1"/>
    </source>
</evidence>
<dbReference type="OrthoDB" id="9816009at2"/>
<organism evidence="2 3">
    <name type="scientific">Sphingobium cloacae</name>
    <dbReference type="NCBI Taxonomy" id="120107"/>
    <lineage>
        <taxon>Bacteria</taxon>
        <taxon>Pseudomonadati</taxon>
        <taxon>Pseudomonadota</taxon>
        <taxon>Alphaproteobacteria</taxon>
        <taxon>Sphingomonadales</taxon>
        <taxon>Sphingomonadaceae</taxon>
        <taxon>Sphingobium</taxon>
    </lineage>
</organism>
<reference evidence="2 3" key="1">
    <citation type="submission" date="2016-10" db="EMBL/GenBank/DDBJ databases">
        <title>Complete Genome Sequence of the Nonylphenol-Degrading Bacterium Sphingobium cloacae JCM 10874T.</title>
        <authorList>
            <person name="Ootsuka M."/>
            <person name="Nishizawa T."/>
            <person name="Ohta H."/>
        </authorList>
    </citation>
    <scope>NUCLEOTIDE SEQUENCE [LARGE SCALE GENOMIC DNA]</scope>
    <source>
        <strain evidence="2 3">JCM 10874</strain>
    </source>
</reference>
<name>A0A1E1F452_9SPHN</name>